<organism evidence="1 2">
    <name type="scientific">Saccharothrix ecbatanensis</name>
    <dbReference type="NCBI Taxonomy" id="1105145"/>
    <lineage>
        <taxon>Bacteria</taxon>
        <taxon>Bacillati</taxon>
        <taxon>Actinomycetota</taxon>
        <taxon>Actinomycetes</taxon>
        <taxon>Pseudonocardiales</taxon>
        <taxon>Pseudonocardiaceae</taxon>
        <taxon>Saccharothrix</taxon>
    </lineage>
</organism>
<proteinExistence type="predicted"/>
<comment type="caution">
    <text evidence="1">The sequence shown here is derived from an EMBL/GenBank/DDBJ whole genome shotgun (WGS) entry which is preliminary data.</text>
</comment>
<dbReference type="EMBL" id="JACHMO010000001">
    <property type="protein sequence ID" value="MBB5807706.1"/>
    <property type="molecule type" value="Genomic_DNA"/>
</dbReference>
<name>A0A7W9HT36_9PSEU</name>
<dbReference type="InterPro" id="IPR029058">
    <property type="entry name" value="AB_hydrolase_fold"/>
</dbReference>
<dbReference type="Gene3D" id="3.40.50.1820">
    <property type="entry name" value="alpha/beta hydrolase"/>
    <property type="match status" value="1"/>
</dbReference>
<reference evidence="1 2" key="1">
    <citation type="submission" date="2020-08" db="EMBL/GenBank/DDBJ databases">
        <title>Sequencing the genomes of 1000 actinobacteria strains.</title>
        <authorList>
            <person name="Klenk H.-P."/>
        </authorList>
    </citation>
    <scope>NUCLEOTIDE SEQUENCE [LARGE SCALE GENOMIC DNA]</scope>
    <source>
        <strain evidence="1 2">DSM 45486</strain>
    </source>
</reference>
<dbReference type="RefSeq" id="WP_221483772.1">
    <property type="nucleotide sequence ID" value="NZ_JACHMO010000001.1"/>
</dbReference>
<dbReference type="Proteomes" id="UP000552097">
    <property type="component" value="Unassembled WGS sequence"/>
</dbReference>
<keyword evidence="2" id="KW-1185">Reference proteome</keyword>
<sequence>MSRVIDWGLARADGDPARIDVGGISYGAGQSLLAAAADPRIRQIEGVRAGPVDNPDLST</sequence>
<dbReference type="AlphaFoldDB" id="A0A7W9HT36"/>
<gene>
    <name evidence="1" type="ORF">F4560_007474</name>
</gene>
<dbReference type="SUPFAM" id="SSF53474">
    <property type="entry name" value="alpha/beta-Hydrolases"/>
    <property type="match status" value="1"/>
</dbReference>
<evidence type="ECO:0000313" key="1">
    <source>
        <dbReference type="EMBL" id="MBB5807706.1"/>
    </source>
</evidence>
<accession>A0A7W9HT36</accession>
<protein>
    <submittedName>
        <fullName evidence="1">Cephalosporin-C deacetylase-like acetyl esterase</fullName>
    </submittedName>
</protein>
<evidence type="ECO:0000313" key="2">
    <source>
        <dbReference type="Proteomes" id="UP000552097"/>
    </source>
</evidence>